<proteinExistence type="predicted"/>
<organism evidence="1 2">
    <name type="scientific">Brevibacterium aurantiacum</name>
    <dbReference type="NCBI Taxonomy" id="273384"/>
    <lineage>
        <taxon>Bacteria</taxon>
        <taxon>Bacillati</taxon>
        <taxon>Actinomycetota</taxon>
        <taxon>Actinomycetes</taxon>
        <taxon>Micrococcales</taxon>
        <taxon>Brevibacteriaceae</taxon>
        <taxon>Brevibacterium</taxon>
    </lineage>
</organism>
<gene>
    <name evidence="1" type="ORF">CIK62_01490</name>
</gene>
<dbReference type="EMBL" id="NRGO01000004">
    <property type="protein sequence ID" value="PCC51221.1"/>
    <property type="molecule type" value="Genomic_DNA"/>
</dbReference>
<reference evidence="1 2" key="1">
    <citation type="journal article" date="2017" name="Elife">
        <title>Extensive horizontal gene transfer in cheese-associated bacteria.</title>
        <authorList>
            <person name="Bonham K.S."/>
            <person name="Wolfe B.E."/>
            <person name="Dutton R.J."/>
        </authorList>
    </citation>
    <scope>NUCLEOTIDE SEQUENCE [LARGE SCALE GENOMIC DNA]</scope>
    <source>
        <strain evidence="1 2">900_6</strain>
    </source>
</reference>
<sequence>MKVSSQQIRVRLIRFAKLSSCTFVDVHVRFNQPGISPIELKSEVVGIVSTDPSRAWITMIEAQVIQFRGRHRDRECVIRFDRWSVNRVDYIDNLD</sequence>
<comment type="caution">
    <text evidence="1">The sequence shown here is derived from an EMBL/GenBank/DDBJ whole genome shotgun (WGS) entry which is preliminary data.</text>
</comment>
<protein>
    <submittedName>
        <fullName evidence="1">Uncharacterized protein</fullName>
    </submittedName>
</protein>
<name>A0A2A3ZIC7_BREAU</name>
<evidence type="ECO:0000313" key="2">
    <source>
        <dbReference type="Proteomes" id="UP000217720"/>
    </source>
</evidence>
<dbReference type="Proteomes" id="UP000217720">
    <property type="component" value="Unassembled WGS sequence"/>
</dbReference>
<dbReference type="AlphaFoldDB" id="A0A2A3ZIC7"/>
<evidence type="ECO:0000313" key="1">
    <source>
        <dbReference type="EMBL" id="PCC51221.1"/>
    </source>
</evidence>
<accession>A0A2A3ZIC7</accession>